<dbReference type="PANTHER" id="PTHR35602:SF3">
    <property type="entry name" value="ESTERASE YQIA"/>
    <property type="match status" value="1"/>
</dbReference>
<reference evidence="1 2" key="1">
    <citation type="journal article" date="2011" name="Front. Microbiol.">
        <title>Genomic signatures of strain selection and enhancement in Bacillus atrophaeus var. globigii, a historical biowarfare simulant.</title>
        <authorList>
            <person name="Gibbons H.S."/>
            <person name="Broomall S.M."/>
            <person name="McNew L.A."/>
            <person name="Daligault H."/>
            <person name="Chapman C."/>
            <person name="Bruce D."/>
            <person name="Karavis M."/>
            <person name="Krepps M."/>
            <person name="McGregor P.A."/>
            <person name="Hong C."/>
            <person name="Park K.H."/>
            <person name="Akmal A."/>
            <person name="Feldman A."/>
            <person name="Lin J.S."/>
            <person name="Chang W.E."/>
            <person name="Higgs B.W."/>
            <person name="Demirev P."/>
            <person name="Lindquist J."/>
            <person name="Liem A."/>
            <person name="Fochler E."/>
            <person name="Read T.D."/>
            <person name="Tapia R."/>
            <person name="Johnson S."/>
            <person name="Bishop-Lilly K.A."/>
            <person name="Detter C."/>
            <person name="Han C."/>
            <person name="Sozhamannan S."/>
            <person name="Rosenzweig C.N."/>
            <person name="Skowronski E.W."/>
        </authorList>
    </citation>
    <scope>NUCLEOTIDE SEQUENCE [LARGE SCALE GENOMIC DNA]</scope>
    <source>
        <strain evidence="1 2">PIT1</strain>
    </source>
</reference>
<dbReference type="EMBL" id="PIQG01000001">
    <property type="protein sequence ID" value="RUO78987.1"/>
    <property type="molecule type" value="Genomic_DNA"/>
</dbReference>
<gene>
    <name evidence="1" type="ORF">CWI83_00225</name>
</gene>
<evidence type="ECO:0008006" key="3">
    <source>
        <dbReference type="Google" id="ProtNLM"/>
    </source>
</evidence>
<protein>
    <recommendedName>
        <fullName evidence="3">Esterase YqiA</fullName>
    </recommendedName>
</protein>
<sequence length="213" mass="23990">MVAAIKAALANVAQINDGLNPMLLYLHGFESSPASPKILATEQHLQLQNRASLLRAPQQPAKMSENLRYLNALIGKIDEPIAVMGSSLGGFWAHYVVSQLQLRGVEARAVLINPAVSPAQWMPRETEQRIHPYTAERYQLDDSDRAALLKAEQALSEQVELLVLLQQGDETLDFRDARTRYRHQRMIVEASGDHSFVNFSRYLPMTLEFLRVL</sequence>
<dbReference type="InterPro" id="IPR029058">
    <property type="entry name" value="AB_hydrolase_fold"/>
</dbReference>
<dbReference type="PANTHER" id="PTHR35602">
    <property type="entry name" value="ESTERASE YQIA-RELATED"/>
    <property type="match status" value="1"/>
</dbReference>
<organism evidence="1 2">
    <name type="scientific">Pseudidiomarina taiwanensis</name>
    <dbReference type="NCBI Taxonomy" id="337250"/>
    <lineage>
        <taxon>Bacteria</taxon>
        <taxon>Pseudomonadati</taxon>
        <taxon>Pseudomonadota</taxon>
        <taxon>Gammaproteobacteria</taxon>
        <taxon>Alteromonadales</taxon>
        <taxon>Idiomarinaceae</taxon>
        <taxon>Pseudidiomarina</taxon>
    </lineage>
</organism>
<dbReference type="InterPro" id="IPR008886">
    <property type="entry name" value="UPF0227/Esterase_YqiA"/>
</dbReference>
<dbReference type="SUPFAM" id="SSF53474">
    <property type="entry name" value="alpha/beta-Hydrolases"/>
    <property type="match status" value="1"/>
</dbReference>
<dbReference type="Proteomes" id="UP000288279">
    <property type="component" value="Unassembled WGS sequence"/>
</dbReference>
<dbReference type="Gene3D" id="3.40.50.1820">
    <property type="entry name" value="alpha/beta hydrolase"/>
    <property type="match status" value="1"/>
</dbReference>
<dbReference type="AlphaFoldDB" id="A0A432ZM76"/>
<proteinExistence type="predicted"/>
<comment type="caution">
    <text evidence="1">The sequence shown here is derived from an EMBL/GenBank/DDBJ whole genome shotgun (WGS) entry which is preliminary data.</text>
</comment>
<name>A0A432ZM76_9GAMM</name>
<keyword evidence="2" id="KW-1185">Reference proteome</keyword>
<evidence type="ECO:0000313" key="1">
    <source>
        <dbReference type="EMBL" id="RUO78987.1"/>
    </source>
</evidence>
<evidence type="ECO:0000313" key="2">
    <source>
        <dbReference type="Proteomes" id="UP000288279"/>
    </source>
</evidence>
<dbReference type="Pfam" id="PF05728">
    <property type="entry name" value="UPF0227"/>
    <property type="match status" value="1"/>
</dbReference>
<accession>A0A432ZM76</accession>